<feature type="transmembrane region" description="Helical" evidence="1">
    <location>
        <begin position="210"/>
        <end position="229"/>
    </location>
</feature>
<feature type="transmembrane region" description="Helical" evidence="1">
    <location>
        <begin position="152"/>
        <end position="172"/>
    </location>
</feature>
<proteinExistence type="predicted"/>
<comment type="caution">
    <text evidence="2">The sequence shown here is derived from an EMBL/GenBank/DDBJ whole genome shotgun (WGS) entry which is preliminary data.</text>
</comment>
<dbReference type="Proteomes" id="UP000624325">
    <property type="component" value="Unassembled WGS sequence"/>
</dbReference>
<feature type="transmembrane region" description="Helical" evidence="1">
    <location>
        <begin position="110"/>
        <end position="132"/>
    </location>
</feature>
<reference evidence="2 3" key="1">
    <citation type="submission" date="2021-01" db="EMBL/GenBank/DDBJ databases">
        <title>Whole genome shotgun sequence of Asanoa iriomotensis NBRC 100142.</title>
        <authorList>
            <person name="Komaki H."/>
            <person name="Tamura T."/>
        </authorList>
    </citation>
    <scope>NUCLEOTIDE SEQUENCE [LARGE SCALE GENOMIC DNA]</scope>
    <source>
        <strain evidence="2 3">NBRC 100142</strain>
    </source>
</reference>
<feature type="transmembrane region" description="Helical" evidence="1">
    <location>
        <begin position="80"/>
        <end position="98"/>
    </location>
</feature>
<keyword evidence="3" id="KW-1185">Reference proteome</keyword>
<accession>A0ABQ4BVQ1</accession>
<name>A0ABQ4BVQ1_9ACTN</name>
<evidence type="ECO:0000313" key="2">
    <source>
        <dbReference type="EMBL" id="GIF54613.1"/>
    </source>
</evidence>
<feature type="transmembrane region" description="Helical" evidence="1">
    <location>
        <begin position="32"/>
        <end position="50"/>
    </location>
</feature>
<protein>
    <submittedName>
        <fullName evidence="2">Uncharacterized protein</fullName>
    </submittedName>
</protein>
<sequence length="236" mass="25096">MTSDAVPAGGDARRLLGEVRGLARRVRIAQRVTWLPLLVLAVVTFVAIPVTRVSRPITRDCQPVAGGGETCKVFDPGVDIYWLVAMVVAYIVITRGYVAVARDRGVGVRVLPYAISGVAATVVVFGLIAVGAGGWIVRDPQDLLHPPTSVQVLFRLLTPLGAIGVALLVLAWLERNVALLLFALGYLAVVLVPINFGWDTYWGGGWSEAPPLIISGSVLALGALGFAGAQRLRRAR</sequence>
<dbReference type="RefSeq" id="WP_203700316.1">
    <property type="nucleotide sequence ID" value="NZ_BAAALU010000014.1"/>
</dbReference>
<keyword evidence="1" id="KW-0472">Membrane</keyword>
<organism evidence="2 3">
    <name type="scientific">Asanoa iriomotensis</name>
    <dbReference type="NCBI Taxonomy" id="234613"/>
    <lineage>
        <taxon>Bacteria</taxon>
        <taxon>Bacillati</taxon>
        <taxon>Actinomycetota</taxon>
        <taxon>Actinomycetes</taxon>
        <taxon>Micromonosporales</taxon>
        <taxon>Micromonosporaceae</taxon>
        <taxon>Asanoa</taxon>
    </lineage>
</organism>
<dbReference type="EMBL" id="BONC01000003">
    <property type="protein sequence ID" value="GIF54613.1"/>
    <property type="molecule type" value="Genomic_DNA"/>
</dbReference>
<feature type="transmembrane region" description="Helical" evidence="1">
    <location>
        <begin position="179"/>
        <end position="198"/>
    </location>
</feature>
<keyword evidence="1" id="KW-1133">Transmembrane helix</keyword>
<evidence type="ECO:0000313" key="3">
    <source>
        <dbReference type="Proteomes" id="UP000624325"/>
    </source>
</evidence>
<keyword evidence="1" id="KW-0812">Transmembrane</keyword>
<gene>
    <name evidence="2" type="ORF">Air01nite_07080</name>
</gene>
<evidence type="ECO:0000256" key="1">
    <source>
        <dbReference type="SAM" id="Phobius"/>
    </source>
</evidence>